<dbReference type="AlphaFoldDB" id="A0A7N0TMX2"/>
<feature type="repeat" description="PPR" evidence="3">
    <location>
        <begin position="687"/>
        <end position="721"/>
    </location>
</feature>
<protein>
    <recommendedName>
        <fullName evidence="6">Pentatricopeptide repeat-containing protein</fullName>
    </recommendedName>
</protein>
<feature type="repeat" description="PPR" evidence="3">
    <location>
        <begin position="512"/>
        <end position="546"/>
    </location>
</feature>
<feature type="repeat" description="PPR" evidence="3">
    <location>
        <begin position="652"/>
        <end position="686"/>
    </location>
</feature>
<sequence length="837" mass="94051">MRKLLGLTRYLMLATKGRSFTSMVERCEMTQNVNSFVSGTDHEIVHRLVSIFTKQPLSSSSSHDQLQELNSYGRKLSPKIVENVLGSLKSFRVAQVFFKWASNQVGCKHNCYAYTALATHLSRARQNDQLKKLGLEMVNSGCKLTPGSLGFFIRCFGSLGMVEEADEWFAMVRETGLCVPNSYSYNCLLEAMSRDPKFIELLELRFKEMCDIGCVPNAYTLTPLLQAYCGAGKFEKAMNVFSGMEDRGMVDAHVYSILLLSFLKCGMADKVVELLERMEESDIQMNEKTFCVLIHGLVKECRVDEALLLFRKMLRCGNSPDLPLYDVLIEGLCKIKRVDIALCLYMKMKQSGISPDVKIHTNLASSISDGEQLSSLVDDIEESNDANDMITIFNAILNSFVDKGSIMKAYNLLLTMMGDQPKGVALDEEVELLSGKHTVRPNLASFNIVIHGLCKTREVDMALFLFESMDKYGCQKDTFLYNNLIEGLCSSDRLDESCNLLKKMKEDGFVPTDFTYNSLYGCLCQRGDATGALDMIKVMRLYGHVPWTKHTMLLVKELCKYRKVAEACSFLESIFQEGFPPDVIVYSVAIDGFVKIQDMDKALELFHSICARGLSPDIVFYNVLINGLCKAKRISEAENILNEISQKGLTPSTVTYNSLIDGWCKNDEIDEAVLCISRMVEKEREPNVVTYTTVVDGLCNAGRPVDALQLWDDMERKGCLPNRVSYMALINGLCKCGRPNEAYGFFQEMEKKNMHPDCFVYVALISAFISDLDLMTALEILKKLIEARKFPDQYDRNYLPLRDSIAALHKDSSTCLSIEKLVADGCMPAILSTADDP</sequence>
<dbReference type="GO" id="GO:0003729">
    <property type="term" value="F:mRNA binding"/>
    <property type="evidence" value="ECO:0007669"/>
    <property type="project" value="TreeGrafter"/>
</dbReference>
<evidence type="ECO:0000256" key="2">
    <source>
        <dbReference type="ARBA" id="ARBA00022737"/>
    </source>
</evidence>
<dbReference type="Pfam" id="PF13041">
    <property type="entry name" value="PPR_2"/>
    <property type="match status" value="5"/>
</dbReference>
<dbReference type="OMA" id="LCVPNSY"/>
<dbReference type="Gene3D" id="1.25.40.10">
    <property type="entry name" value="Tetratricopeptide repeat domain"/>
    <property type="match status" value="6"/>
</dbReference>
<dbReference type="PROSITE" id="PS51375">
    <property type="entry name" value="PPR"/>
    <property type="match status" value="12"/>
</dbReference>
<evidence type="ECO:0000313" key="5">
    <source>
        <dbReference type="Proteomes" id="UP000594263"/>
    </source>
</evidence>
<feature type="repeat" description="PPR" evidence="3">
    <location>
        <begin position="321"/>
        <end position="355"/>
    </location>
</feature>
<evidence type="ECO:0000256" key="1">
    <source>
        <dbReference type="ARBA" id="ARBA00007626"/>
    </source>
</evidence>
<feature type="repeat" description="PPR" evidence="3">
    <location>
        <begin position="617"/>
        <end position="651"/>
    </location>
</feature>
<dbReference type="PANTHER" id="PTHR47938:SF24">
    <property type="entry name" value="PENTACOTRIPEPTIDE-REPEAT REGION OF PRORP DOMAIN-CONTAINING PROTEIN"/>
    <property type="match status" value="1"/>
</dbReference>
<dbReference type="InterPro" id="IPR002885">
    <property type="entry name" value="PPR_rpt"/>
</dbReference>
<dbReference type="Pfam" id="PF13812">
    <property type="entry name" value="PPR_3"/>
    <property type="match status" value="1"/>
</dbReference>
<reference evidence="4" key="1">
    <citation type="submission" date="2021-01" db="UniProtKB">
        <authorList>
            <consortium name="EnsemblPlants"/>
        </authorList>
    </citation>
    <scope>IDENTIFICATION</scope>
</reference>
<evidence type="ECO:0008006" key="6">
    <source>
        <dbReference type="Google" id="ProtNLM"/>
    </source>
</evidence>
<keyword evidence="5" id="KW-1185">Reference proteome</keyword>
<evidence type="ECO:0000256" key="3">
    <source>
        <dbReference type="PROSITE-ProRule" id="PRU00708"/>
    </source>
</evidence>
<feature type="repeat" description="PPR" evidence="3">
    <location>
        <begin position="722"/>
        <end position="756"/>
    </location>
</feature>
<feature type="repeat" description="PPR" evidence="3">
    <location>
        <begin position="442"/>
        <end position="476"/>
    </location>
</feature>
<proteinExistence type="inferred from homology"/>
<dbReference type="InterPro" id="IPR011990">
    <property type="entry name" value="TPR-like_helical_dom_sf"/>
</dbReference>
<evidence type="ECO:0000313" key="4">
    <source>
        <dbReference type="EnsemblPlants" id="Kaladp0039s0774.1.v1.1.CDS.1"/>
    </source>
</evidence>
<organism evidence="4 5">
    <name type="scientific">Kalanchoe fedtschenkoi</name>
    <name type="common">Lavender scallops</name>
    <name type="synonym">South American air plant</name>
    <dbReference type="NCBI Taxonomy" id="63787"/>
    <lineage>
        <taxon>Eukaryota</taxon>
        <taxon>Viridiplantae</taxon>
        <taxon>Streptophyta</taxon>
        <taxon>Embryophyta</taxon>
        <taxon>Tracheophyta</taxon>
        <taxon>Spermatophyta</taxon>
        <taxon>Magnoliopsida</taxon>
        <taxon>eudicotyledons</taxon>
        <taxon>Gunneridae</taxon>
        <taxon>Pentapetalae</taxon>
        <taxon>Saxifragales</taxon>
        <taxon>Crassulaceae</taxon>
        <taxon>Kalanchoe</taxon>
    </lineage>
</organism>
<dbReference type="Proteomes" id="UP000594263">
    <property type="component" value="Unplaced"/>
</dbReference>
<dbReference type="Pfam" id="PF12854">
    <property type="entry name" value="PPR_1"/>
    <property type="match status" value="1"/>
</dbReference>
<feature type="repeat" description="PPR" evidence="3">
    <location>
        <begin position="286"/>
        <end position="320"/>
    </location>
</feature>
<feature type="repeat" description="PPR" evidence="3">
    <location>
        <begin position="217"/>
        <end position="251"/>
    </location>
</feature>
<dbReference type="Pfam" id="PF01535">
    <property type="entry name" value="PPR"/>
    <property type="match status" value="3"/>
</dbReference>
<feature type="repeat" description="PPR" evidence="3">
    <location>
        <begin position="181"/>
        <end position="216"/>
    </location>
</feature>
<feature type="repeat" description="PPR" evidence="3">
    <location>
        <begin position="582"/>
        <end position="616"/>
    </location>
</feature>
<dbReference type="NCBIfam" id="TIGR00756">
    <property type="entry name" value="PPR"/>
    <property type="match status" value="12"/>
</dbReference>
<dbReference type="PANTHER" id="PTHR47938">
    <property type="entry name" value="RESPIRATORY COMPLEX I CHAPERONE (CIA84), PUTATIVE (AFU_ORTHOLOGUE AFUA_2G06020)-RELATED"/>
    <property type="match status" value="1"/>
</dbReference>
<keyword evidence="2" id="KW-0677">Repeat</keyword>
<accession>A0A7N0TMX2</accession>
<comment type="similarity">
    <text evidence="1">Belongs to the PPR family. P subfamily.</text>
</comment>
<feature type="repeat" description="PPR" evidence="3">
    <location>
        <begin position="477"/>
        <end position="511"/>
    </location>
</feature>
<dbReference type="EnsemblPlants" id="Kaladp0039s0774.1.v1.1">
    <property type="protein sequence ID" value="Kaladp0039s0774.1.v1.1.CDS.1"/>
    <property type="gene ID" value="Kaladp0039s0774.v1.1"/>
</dbReference>
<name>A0A7N0TMX2_KALFE</name>
<dbReference type="Gramene" id="Kaladp0039s0774.1.v1.1">
    <property type="protein sequence ID" value="Kaladp0039s0774.1.v1.1.CDS.1"/>
    <property type="gene ID" value="Kaladp0039s0774.v1.1"/>
</dbReference>